<gene>
    <name evidence="1" type="ORF">AOQ84DRAFT_412436</name>
</gene>
<dbReference type="OrthoDB" id="3758768at2759"/>
<dbReference type="Proteomes" id="UP000250140">
    <property type="component" value="Unassembled WGS sequence"/>
</dbReference>
<keyword evidence="2" id="KW-1185">Reference proteome</keyword>
<organism evidence="1 2">
    <name type="scientific">Glonium stellatum</name>
    <dbReference type="NCBI Taxonomy" id="574774"/>
    <lineage>
        <taxon>Eukaryota</taxon>
        <taxon>Fungi</taxon>
        <taxon>Dikarya</taxon>
        <taxon>Ascomycota</taxon>
        <taxon>Pezizomycotina</taxon>
        <taxon>Dothideomycetes</taxon>
        <taxon>Pleosporomycetidae</taxon>
        <taxon>Gloniales</taxon>
        <taxon>Gloniaceae</taxon>
        <taxon>Glonium</taxon>
    </lineage>
</organism>
<dbReference type="PANTHER" id="PTHR33112">
    <property type="entry name" value="DOMAIN PROTEIN, PUTATIVE-RELATED"/>
    <property type="match status" value="1"/>
</dbReference>
<evidence type="ECO:0000313" key="2">
    <source>
        <dbReference type="Proteomes" id="UP000250140"/>
    </source>
</evidence>
<dbReference type="PANTHER" id="PTHR33112:SF14">
    <property type="entry name" value="HETEROKARYON INCOMPATIBILITY DOMAIN-CONTAINING PROTEIN"/>
    <property type="match status" value="1"/>
</dbReference>
<name>A0A8E2JQH9_9PEZI</name>
<sequence length="90" mass="10638">MVQIDGALRSYGRFLAKYLHRNLSKENDILNAFGGIPEAFFPCLSPFRWGIPIFLAMRALTWYSKDQFHLHRRADFPTWSWTGWKDDTRS</sequence>
<evidence type="ECO:0000313" key="1">
    <source>
        <dbReference type="EMBL" id="OCL05900.1"/>
    </source>
</evidence>
<reference evidence="1 2" key="1">
    <citation type="journal article" date="2016" name="Nat. Commun.">
        <title>Ectomycorrhizal ecology is imprinted in the genome of the dominant symbiotic fungus Cenococcum geophilum.</title>
        <authorList>
            <consortium name="DOE Joint Genome Institute"/>
            <person name="Peter M."/>
            <person name="Kohler A."/>
            <person name="Ohm R.A."/>
            <person name="Kuo A."/>
            <person name="Krutzmann J."/>
            <person name="Morin E."/>
            <person name="Arend M."/>
            <person name="Barry K.W."/>
            <person name="Binder M."/>
            <person name="Choi C."/>
            <person name="Clum A."/>
            <person name="Copeland A."/>
            <person name="Grisel N."/>
            <person name="Haridas S."/>
            <person name="Kipfer T."/>
            <person name="LaButti K."/>
            <person name="Lindquist E."/>
            <person name="Lipzen A."/>
            <person name="Maire R."/>
            <person name="Meier B."/>
            <person name="Mihaltcheva S."/>
            <person name="Molinier V."/>
            <person name="Murat C."/>
            <person name="Poggeler S."/>
            <person name="Quandt C.A."/>
            <person name="Sperisen C."/>
            <person name="Tritt A."/>
            <person name="Tisserant E."/>
            <person name="Crous P.W."/>
            <person name="Henrissat B."/>
            <person name="Nehls U."/>
            <person name="Egli S."/>
            <person name="Spatafora J.W."/>
            <person name="Grigoriev I.V."/>
            <person name="Martin F.M."/>
        </authorList>
    </citation>
    <scope>NUCLEOTIDE SEQUENCE [LARGE SCALE GENOMIC DNA]</scope>
    <source>
        <strain evidence="1 2">CBS 207.34</strain>
    </source>
</reference>
<proteinExistence type="predicted"/>
<accession>A0A8E2JQH9</accession>
<dbReference type="AlphaFoldDB" id="A0A8E2JQH9"/>
<protein>
    <submittedName>
        <fullName evidence="1">Uncharacterized protein</fullName>
    </submittedName>
</protein>
<dbReference type="EMBL" id="KV750183">
    <property type="protein sequence ID" value="OCL05900.1"/>
    <property type="molecule type" value="Genomic_DNA"/>
</dbReference>